<gene>
    <name evidence="1" type="ordered locus">Nhal_0368</name>
</gene>
<dbReference type="EMBL" id="CP001798">
    <property type="protein sequence ID" value="ADE13562.1"/>
    <property type="molecule type" value="Genomic_DNA"/>
</dbReference>
<dbReference type="RefSeq" id="WP_013031458.1">
    <property type="nucleotide sequence ID" value="NC_013960.1"/>
</dbReference>
<dbReference type="Proteomes" id="UP000001844">
    <property type="component" value="Chromosome"/>
</dbReference>
<sequence length="60" mass="7608">MWGQDNQLQIKYRLCWRDRKSCEYGYSAWMDDPKRAWEALLRAPTSWDRMYWLETRRILY</sequence>
<dbReference type="OrthoDB" id="9882379at2"/>
<keyword evidence="2" id="KW-1185">Reference proteome</keyword>
<dbReference type="STRING" id="472759.Nhal_0368"/>
<name>D5BVD4_NITHN</name>
<dbReference type="HOGENOM" id="CLU_2936920_0_0_6"/>
<reference evidence="2" key="1">
    <citation type="submission" date="2010-04" db="EMBL/GenBank/DDBJ databases">
        <title>Complete genome sequence of Nitrosococcus halophilus Nc4, a salt-adapted, aerobic obligate ammonia-oxidizing sulfur purple bacterium.</title>
        <authorList>
            <consortium name="US DOE Joint Genome Institute"/>
            <person name="Campbell M.A."/>
            <person name="Malfatti S.A."/>
            <person name="Chain P.S.G."/>
            <person name="Heidelberg J.F."/>
            <person name="Ward B.B."/>
            <person name="Klotz M.G."/>
        </authorList>
    </citation>
    <scope>NUCLEOTIDE SEQUENCE [LARGE SCALE GENOMIC DNA]</scope>
    <source>
        <strain evidence="2">Nc4</strain>
    </source>
</reference>
<proteinExistence type="predicted"/>
<accession>D5BVD4</accession>
<dbReference type="KEGG" id="nhl:Nhal_0368"/>
<protein>
    <submittedName>
        <fullName evidence="1">Uncharacterized protein</fullName>
    </submittedName>
</protein>
<organism evidence="1 2">
    <name type="scientific">Nitrosococcus halophilus (strain Nc4)</name>
    <dbReference type="NCBI Taxonomy" id="472759"/>
    <lineage>
        <taxon>Bacteria</taxon>
        <taxon>Pseudomonadati</taxon>
        <taxon>Pseudomonadota</taxon>
        <taxon>Gammaproteobacteria</taxon>
        <taxon>Chromatiales</taxon>
        <taxon>Chromatiaceae</taxon>
        <taxon>Nitrosococcus</taxon>
    </lineage>
</organism>
<dbReference type="AlphaFoldDB" id="D5BVD4"/>
<evidence type="ECO:0000313" key="1">
    <source>
        <dbReference type="EMBL" id="ADE13562.1"/>
    </source>
</evidence>
<evidence type="ECO:0000313" key="2">
    <source>
        <dbReference type="Proteomes" id="UP000001844"/>
    </source>
</evidence>